<proteinExistence type="predicted"/>
<keyword evidence="1" id="KW-0812">Transmembrane</keyword>
<keyword evidence="4" id="KW-1185">Reference proteome</keyword>
<dbReference type="InterPro" id="IPR039393">
    <property type="entry name" value="Rhizopine-oxygenase-like"/>
</dbReference>
<evidence type="ECO:0000313" key="4">
    <source>
        <dbReference type="Proteomes" id="UP000001693"/>
    </source>
</evidence>
<reference evidence="3 4" key="1">
    <citation type="submission" date="2008-03" db="EMBL/GenBank/DDBJ databases">
        <title>Complete sequence of Leptothrix cholodnii SP-6.</title>
        <authorList>
            <consortium name="US DOE Joint Genome Institute"/>
            <person name="Copeland A."/>
            <person name="Lucas S."/>
            <person name="Lapidus A."/>
            <person name="Glavina del Rio T."/>
            <person name="Dalin E."/>
            <person name="Tice H."/>
            <person name="Bruce D."/>
            <person name="Goodwin L."/>
            <person name="Pitluck S."/>
            <person name="Chertkov O."/>
            <person name="Brettin T."/>
            <person name="Detter J.C."/>
            <person name="Han C."/>
            <person name="Kuske C.R."/>
            <person name="Schmutz J."/>
            <person name="Larimer F."/>
            <person name="Land M."/>
            <person name="Hauser L."/>
            <person name="Kyrpides N."/>
            <person name="Lykidis A."/>
            <person name="Emerson D."/>
            <person name="Richardson P."/>
        </authorList>
    </citation>
    <scope>NUCLEOTIDE SEQUENCE [LARGE SCALE GENOMIC DNA]</scope>
    <source>
        <strain evidence="4">ATCC 51168 / LMG 8142 / SP-6</strain>
    </source>
</reference>
<dbReference type="PANTHER" id="PTHR19353">
    <property type="entry name" value="FATTY ACID DESATURASE 2"/>
    <property type="match status" value="1"/>
</dbReference>
<dbReference type="GO" id="GO:0008610">
    <property type="term" value="P:lipid biosynthetic process"/>
    <property type="evidence" value="ECO:0007669"/>
    <property type="project" value="UniProtKB-ARBA"/>
</dbReference>
<dbReference type="GO" id="GO:0016717">
    <property type="term" value="F:oxidoreductase activity, acting on paired donors, with oxidation of a pair of donors resulting in the reduction of molecular oxygen to two molecules of water"/>
    <property type="evidence" value="ECO:0007669"/>
    <property type="project" value="TreeGrafter"/>
</dbReference>
<feature type="transmembrane region" description="Helical" evidence="1">
    <location>
        <begin position="216"/>
        <end position="233"/>
    </location>
</feature>
<name>B1Y2A9_LEPCP</name>
<dbReference type="STRING" id="395495.Lcho_3304"/>
<evidence type="ECO:0000313" key="3">
    <source>
        <dbReference type="EMBL" id="ACB35562.1"/>
    </source>
</evidence>
<organism evidence="3 4">
    <name type="scientific">Leptothrix cholodnii (strain ATCC 51168 / LMG 8142 / SP-6)</name>
    <name type="common">Leptothrix discophora (strain SP-6)</name>
    <dbReference type="NCBI Taxonomy" id="395495"/>
    <lineage>
        <taxon>Bacteria</taxon>
        <taxon>Pseudomonadati</taxon>
        <taxon>Pseudomonadota</taxon>
        <taxon>Betaproteobacteria</taxon>
        <taxon>Burkholderiales</taxon>
        <taxon>Sphaerotilaceae</taxon>
        <taxon>Leptothrix</taxon>
    </lineage>
</organism>
<feature type="transmembrane region" description="Helical" evidence="1">
    <location>
        <begin position="239"/>
        <end position="258"/>
    </location>
</feature>
<dbReference type="GO" id="GO:0016020">
    <property type="term" value="C:membrane"/>
    <property type="evidence" value="ECO:0007669"/>
    <property type="project" value="TreeGrafter"/>
</dbReference>
<dbReference type="AlphaFoldDB" id="B1Y2A9"/>
<feature type="domain" description="Fatty acid desaturase" evidence="2">
    <location>
        <begin position="107"/>
        <end position="323"/>
    </location>
</feature>
<dbReference type="HOGENOM" id="CLU_052920_1_1_4"/>
<keyword evidence="1" id="KW-1133">Transmembrane helix</keyword>
<sequence>MTSQTLNTPAAASLPRRDDYRLIGGAGERAQAAGLVNADWYKCAVPRATLKELMKRSDGPAIRDTLLWFALLVAAGAWMALTWGSGWFWLAFFVYATLYAGPADSRWHEAGHGTPFKTRWMSDALYQVASFMVLRRPTRWRWSHARHHTDTLVTGRDPEIAIGVPTDLAHTLLQFFALKGGPVEYLRVVANALGRLDAEEKTFVPEMEWPRMIREARFWVLIYAAVIGAAVYFESGLPLFFIGLPSFVGAWLYTFFGYTQHAGLPENVTDHRLNCRTVYMNPVFRFLYWNMNYHVEHHMFPMVPYHALPRLHEVIKGDCPPAYDGTLAAYREIVPAVLRQVREPDWAVQRPLPAQQPA</sequence>
<accession>B1Y2A9</accession>
<dbReference type="eggNOG" id="COG3239">
    <property type="taxonomic scope" value="Bacteria"/>
</dbReference>
<keyword evidence="1" id="KW-0472">Membrane</keyword>
<dbReference type="InterPro" id="IPR012171">
    <property type="entry name" value="Fatty_acid_desaturase"/>
</dbReference>
<dbReference type="InterPro" id="IPR005804">
    <property type="entry name" value="FA_desaturase_dom"/>
</dbReference>
<dbReference type="PANTHER" id="PTHR19353:SF19">
    <property type="entry name" value="DELTA(5) FATTY ACID DESATURASE C-RELATED"/>
    <property type="match status" value="1"/>
</dbReference>
<dbReference type="Proteomes" id="UP000001693">
    <property type="component" value="Chromosome"/>
</dbReference>
<feature type="transmembrane region" description="Helical" evidence="1">
    <location>
        <begin position="61"/>
        <end position="81"/>
    </location>
</feature>
<dbReference type="Pfam" id="PF00487">
    <property type="entry name" value="FA_desaturase"/>
    <property type="match status" value="1"/>
</dbReference>
<dbReference type="KEGG" id="lch:Lcho_3304"/>
<dbReference type="RefSeq" id="WP_012348309.1">
    <property type="nucleotide sequence ID" value="NC_010524.1"/>
</dbReference>
<protein>
    <submittedName>
        <fullName evidence="3">Fatty acid desaturase</fullName>
    </submittedName>
</protein>
<dbReference type="EMBL" id="CP001013">
    <property type="protein sequence ID" value="ACB35562.1"/>
    <property type="molecule type" value="Genomic_DNA"/>
</dbReference>
<dbReference type="CDD" id="cd03511">
    <property type="entry name" value="Rhizopine-oxygenase-like"/>
    <property type="match status" value="1"/>
</dbReference>
<gene>
    <name evidence="3" type="ordered locus">Lcho_3304</name>
</gene>
<evidence type="ECO:0000259" key="2">
    <source>
        <dbReference type="Pfam" id="PF00487"/>
    </source>
</evidence>
<evidence type="ECO:0000256" key="1">
    <source>
        <dbReference type="SAM" id="Phobius"/>
    </source>
</evidence>